<proteinExistence type="predicted"/>
<dbReference type="OrthoDB" id="2013972at2759"/>
<evidence type="ECO:0000313" key="2">
    <source>
        <dbReference type="EMBL" id="CDR44390.1"/>
    </source>
</evidence>
<dbReference type="SUPFAM" id="SSF53335">
    <property type="entry name" value="S-adenosyl-L-methionine-dependent methyltransferases"/>
    <property type="match status" value="1"/>
</dbReference>
<dbReference type="Gene3D" id="3.40.50.150">
    <property type="entry name" value="Vaccinia Virus protein VP39"/>
    <property type="match status" value="1"/>
</dbReference>
<dbReference type="Pfam" id="PF13649">
    <property type="entry name" value="Methyltransf_25"/>
    <property type="match status" value="1"/>
</dbReference>
<reference evidence="2" key="1">
    <citation type="journal article" date="2014" name="Genome Announc.">
        <title>Draft genome sequence of Rhodosporidium toruloides CECT1137, an oleaginous yeast of biotechnological interest.</title>
        <authorList>
            <person name="Morin N."/>
            <person name="Calcas X."/>
            <person name="Devillers H."/>
            <person name="Durrens P."/>
            <person name="Sherman D.J."/>
            <person name="Nicaud J.-M."/>
            <person name="Neuveglise C."/>
        </authorList>
    </citation>
    <scope>NUCLEOTIDE SEQUENCE</scope>
    <source>
        <strain evidence="2">CECT1137</strain>
    </source>
</reference>
<dbReference type="PANTHER" id="PTHR43591:SF24">
    <property type="entry name" value="2-METHOXY-6-POLYPRENYL-1,4-BENZOQUINOL METHYLASE, MITOCHONDRIAL"/>
    <property type="match status" value="1"/>
</dbReference>
<name>A0A061B3I9_RHOTO</name>
<gene>
    <name evidence="2" type="ORF">RHTO0S_09e03422g</name>
</gene>
<accession>A0A061B3I9</accession>
<dbReference type="GO" id="GO:0008168">
    <property type="term" value="F:methyltransferase activity"/>
    <property type="evidence" value="ECO:0007669"/>
    <property type="project" value="TreeGrafter"/>
</dbReference>
<dbReference type="InterPro" id="IPR041698">
    <property type="entry name" value="Methyltransf_25"/>
</dbReference>
<dbReference type="PANTHER" id="PTHR43591">
    <property type="entry name" value="METHYLTRANSFERASE"/>
    <property type="match status" value="1"/>
</dbReference>
<dbReference type="EMBL" id="LK052944">
    <property type="protein sequence ID" value="CDR44390.1"/>
    <property type="molecule type" value="Genomic_DNA"/>
</dbReference>
<dbReference type="AlphaFoldDB" id="A0A061B3I9"/>
<evidence type="ECO:0000259" key="1">
    <source>
        <dbReference type="Pfam" id="PF13649"/>
    </source>
</evidence>
<protein>
    <submittedName>
        <fullName evidence="2">RHTO0S09e03422g1_1</fullName>
    </submittedName>
</protein>
<organism evidence="2">
    <name type="scientific">Rhodotorula toruloides</name>
    <name type="common">Yeast</name>
    <name type="synonym">Rhodosporidium toruloides</name>
    <dbReference type="NCBI Taxonomy" id="5286"/>
    <lineage>
        <taxon>Eukaryota</taxon>
        <taxon>Fungi</taxon>
        <taxon>Dikarya</taxon>
        <taxon>Basidiomycota</taxon>
        <taxon>Pucciniomycotina</taxon>
        <taxon>Microbotryomycetes</taxon>
        <taxon>Sporidiobolales</taxon>
        <taxon>Sporidiobolaceae</taxon>
        <taxon>Rhodotorula</taxon>
    </lineage>
</organism>
<dbReference type="CDD" id="cd02440">
    <property type="entry name" value="AdoMet_MTases"/>
    <property type="match status" value="1"/>
</dbReference>
<dbReference type="InterPro" id="IPR029063">
    <property type="entry name" value="SAM-dependent_MTases_sf"/>
</dbReference>
<sequence>MDRKSRRVSRFDLFLASALAGSGGLPPAEEELARLSKAYKFFDEFPVIGSLRTSKAHPVASEAAPFWLGFGGPAEDWDALIGGEWHDCVGDSVAQLDPKPRRVLDIGCGANAGWILSTAAAPGWEESRFVGLDLVPVLVPPSMLDESVRARVSFVQHNFLEPLPFFDEEFDYVRIACVNSGTPEHRWDSLIEELRRVLTPGGHLELLDTVFSLYAPRPVPRVLHAFERIVRQRFITLDLRTTIPPALAMNELRGISRFSMPMLNAPSQRPGKDGHEMSEDEEKARILLAAWSRRIGAHALPLARAVEESYVKAGEVRSERDRSTAEKENEAAVRGWTDELNEIAAVDYLLEKKLGWKCKLDEEMERQLSLRVPLIKGELRALEQAKGSARGVKLRLAGCTAAPAQDIEAARQHLQLLKREAEQDLYAVRRRLRLVPLPEPSTKDSLGIFGGEAWVCQK</sequence>
<feature type="domain" description="Methyltransferase" evidence="1">
    <location>
        <begin position="103"/>
        <end position="202"/>
    </location>
</feature>